<dbReference type="GO" id="GO:0005737">
    <property type="term" value="C:cytoplasm"/>
    <property type="evidence" value="ECO:0007669"/>
    <property type="project" value="UniProtKB-SubCell"/>
</dbReference>
<feature type="domain" description="Rubredoxin binding" evidence="10">
    <location>
        <begin position="309"/>
        <end position="378"/>
    </location>
</feature>
<dbReference type="KEGG" id="cfon:HZU75_13670"/>
<reference evidence="11 12" key="1">
    <citation type="journal article" date="2016" name="Int. J. Syst. Evol. Microbiol.">
        <title>Chitinibacter fontanus sp. nov., isolated from a spring.</title>
        <authorList>
            <person name="Sheu S.Y."/>
            <person name="Li Y.S."/>
            <person name="Young C.C."/>
            <person name="Chen W.M."/>
        </authorList>
    </citation>
    <scope>NUCLEOTIDE SEQUENCE [LARGE SCALE GENOMIC DNA]</scope>
    <source>
        <strain evidence="11 12">STM-7</strain>
    </source>
</reference>
<dbReference type="AlphaFoldDB" id="A0A7D5ZLR9"/>
<evidence type="ECO:0000256" key="4">
    <source>
        <dbReference type="ARBA" id="ARBA00022490"/>
    </source>
</evidence>
<comment type="cofactor">
    <cofactor evidence="1">
        <name>FAD</name>
        <dbReference type="ChEBI" id="CHEBI:57692"/>
    </cofactor>
</comment>
<keyword evidence="12" id="KW-1185">Reference proteome</keyword>
<comment type="subcellular location">
    <subcellularLocation>
        <location evidence="2">Cytoplasm</location>
    </subcellularLocation>
</comment>
<evidence type="ECO:0000313" key="12">
    <source>
        <dbReference type="Proteomes" id="UP000510822"/>
    </source>
</evidence>
<evidence type="ECO:0000256" key="5">
    <source>
        <dbReference type="ARBA" id="ARBA00022630"/>
    </source>
</evidence>
<evidence type="ECO:0000256" key="7">
    <source>
        <dbReference type="ARBA" id="ARBA00023002"/>
    </source>
</evidence>
<dbReference type="PRINTS" id="PR00411">
    <property type="entry name" value="PNDRDTASEI"/>
</dbReference>
<dbReference type="RefSeq" id="WP_180306568.1">
    <property type="nucleotide sequence ID" value="NZ_CP058952.1"/>
</dbReference>
<name>A0A7D5ZLR9_9NEIS</name>
<dbReference type="Pfam" id="PF07992">
    <property type="entry name" value="Pyr_redox_2"/>
    <property type="match status" value="1"/>
</dbReference>
<dbReference type="PANTHER" id="PTHR43429:SF3">
    <property type="entry name" value="NITRITE REDUCTASE [NAD(P)H]"/>
    <property type="match status" value="1"/>
</dbReference>
<dbReference type="Proteomes" id="UP000510822">
    <property type="component" value="Chromosome"/>
</dbReference>
<keyword evidence="4" id="KW-0963">Cytoplasm</keyword>
<dbReference type="InterPro" id="IPR036188">
    <property type="entry name" value="FAD/NAD-bd_sf"/>
</dbReference>
<proteinExistence type="inferred from homology"/>
<dbReference type="EMBL" id="CP058952">
    <property type="protein sequence ID" value="QLI82490.1"/>
    <property type="molecule type" value="Genomic_DNA"/>
</dbReference>
<comment type="similarity">
    <text evidence="3">Belongs to the FAD-dependent oxidoreductase family.</text>
</comment>
<dbReference type="InterPro" id="IPR050260">
    <property type="entry name" value="FAD-bd_OxRdtase"/>
</dbReference>
<sequence>MTAPIIIIGSGLAAYSLARELRKLDTTTPLTVISRDHAGFYSKPMLSNALANKKSAAQLLMKSAETMAAELDATIFPHTQVRSIDPALKEIHLCDDTILAYRDLVLALGADPIRLPLAGNAADQVLSVNDLDDFVRFSQALHGAKTVAILGAGLIGCEFANDLLALGMKPIVLDPAHWPLARLLPAEAGKHYAQRLSAAGVEFRFGVAAQSVDKHKHAYQLTLSDGAMMCADVVLSAVGLRSRTQLAQAAGLQVNRGVVVDRQLQSSQVHIYALGDCAEVAGLSLPFVMPIMQQARALAATLAGTSTSVKYPPMPVVVKTPACPAVLAPPAMGAQGEWQIDEDAQGMSARFVDAAGAVLGFGLLGAAVSQKQSLSQQLPADQFANPS</sequence>
<dbReference type="PANTHER" id="PTHR43429">
    <property type="entry name" value="PYRIDINE NUCLEOTIDE-DISULFIDE OXIDOREDUCTASE DOMAIN-CONTAINING"/>
    <property type="match status" value="1"/>
</dbReference>
<dbReference type="SUPFAM" id="SSF51905">
    <property type="entry name" value="FAD/NAD(P)-binding domain"/>
    <property type="match status" value="1"/>
</dbReference>
<keyword evidence="6" id="KW-0274">FAD</keyword>
<protein>
    <submittedName>
        <fullName evidence="11">FAD-dependent oxidoreductase</fullName>
    </submittedName>
</protein>
<dbReference type="Gene3D" id="3.50.50.60">
    <property type="entry name" value="FAD/NAD(P)-binding domain"/>
    <property type="match status" value="2"/>
</dbReference>
<feature type="domain" description="FAD/NAD(P)-binding" evidence="9">
    <location>
        <begin position="5"/>
        <end position="286"/>
    </location>
</feature>
<evidence type="ECO:0000259" key="10">
    <source>
        <dbReference type="Pfam" id="PF18113"/>
    </source>
</evidence>
<evidence type="ECO:0000259" key="9">
    <source>
        <dbReference type="Pfam" id="PF07992"/>
    </source>
</evidence>
<gene>
    <name evidence="11" type="ORF">HZU75_13670</name>
</gene>
<dbReference type="InterPro" id="IPR023753">
    <property type="entry name" value="FAD/NAD-binding_dom"/>
</dbReference>
<evidence type="ECO:0000256" key="6">
    <source>
        <dbReference type="ARBA" id="ARBA00022827"/>
    </source>
</evidence>
<keyword evidence="5" id="KW-0285">Flavoprotein</keyword>
<keyword evidence="7" id="KW-0560">Oxidoreductase</keyword>
<dbReference type="Pfam" id="PF18113">
    <property type="entry name" value="Rbx_binding"/>
    <property type="match status" value="1"/>
</dbReference>
<dbReference type="InterPro" id="IPR041364">
    <property type="entry name" value="Rbx-bd"/>
</dbReference>
<evidence type="ECO:0000256" key="1">
    <source>
        <dbReference type="ARBA" id="ARBA00001974"/>
    </source>
</evidence>
<evidence type="ECO:0000256" key="3">
    <source>
        <dbReference type="ARBA" id="ARBA00006442"/>
    </source>
</evidence>
<evidence type="ECO:0000313" key="11">
    <source>
        <dbReference type="EMBL" id="QLI82490.1"/>
    </source>
</evidence>
<keyword evidence="8" id="KW-0520">NAD</keyword>
<organism evidence="11 12">
    <name type="scientific">Chitinibacter fontanus</name>
    <dbReference type="NCBI Taxonomy" id="1737446"/>
    <lineage>
        <taxon>Bacteria</taxon>
        <taxon>Pseudomonadati</taxon>
        <taxon>Pseudomonadota</taxon>
        <taxon>Betaproteobacteria</taxon>
        <taxon>Neisseriales</taxon>
        <taxon>Chitinibacteraceae</taxon>
        <taxon>Chitinibacter</taxon>
    </lineage>
</organism>
<dbReference type="PRINTS" id="PR00368">
    <property type="entry name" value="FADPNR"/>
</dbReference>
<dbReference type="GO" id="GO:0016491">
    <property type="term" value="F:oxidoreductase activity"/>
    <property type="evidence" value="ECO:0007669"/>
    <property type="project" value="UniProtKB-KW"/>
</dbReference>
<evidence type="ECO:0000256" key="2">
    <source>
        <dbReference type="ARBA" id="ARBA00004496"/>
    </source>
</evidence>
<evidence type="ECO:0000256" key="8">
    <source>
        <dbReference type="ARBA" id="ARBA00023027"/>
    </source>
</evidence>
<accession>A0A7D5ZLR9</accession>
<dbReference type="Gene3D" id="3.30.390.120">
    <property type="match status" value="1"/>
</dbReference>